<gene>
    <name evidence="1" type="ORF">AK830_g10744</name>
</gene>
<reference evidence="1 2" key="1">
    <citation type="submission" date="2015-09" db="EMBL/GenBank/DDBJ databases">
        <title>Draft genome of a European isolate of the apple canker pathogen Neonectria ditissima.</title>
        <authorList>
            <person name="Gomez-Cortecero A."/>
            <person name="Harrison R.J."/>
            <person name="Armitage A.D."/>
        </authorList>
    </citation>
    <scope>NUCLEOTIDE SEQUENCE [LARGE SCALE GENOMIC DNA]</scope>
    <source>
        <strain evidence="1 2">R09/05</strain>
    </source>
</reference>
<proteinExistence type="predicted"/>
<keyword evidence="2" id="KW-1185">Reference proteome</keyword>
<dbReference type="STRING" id="78410.A0A0P7B5Q7"/>
<accession>A0A0P7B5Q7</accession>
<comment type="caution">
    <text evidence="1">The sequence shown here is derived from an EMBL/GenBank/DDBJ whole genome shotgun (WGS) entry which is preliminary data.</text>
</comment>
<dbReference type="Proteomes" id="UP000050424">
    <property type="component" value="Unassembled WGS sequence"/>
</dbReference>
<organism evidence="1 2">
    <name type="scientific">Neonectria ditissima</name>
    <dbReference type="NCBI Taxonomy" id="78410"/>
    <lineage>
        <taxon>Eukaryota</taxon>
        <taxon>Fungi</taxon>
        <taxon>Dikarya</taxon>
        <taxon>Ascomycota</taxon>
        <taxon>Pezizomycotina</taxon>
        <taxon>Sordariomycetes</taxon>
        <taxon>Hypocreomycetidae</taxon>
        <taxon>Hypocreales</taxon>
        <taxon>Nectriaceae</taxon>
        <taxon>Neonectria</taxon>
    </lineage>
</organism>
<protein>
    <submittedName>
        <fullName evidence="1">Uncharacterized protein</fullName>
    </submittedName>
</protein>
<name>A0A0P7B5Q7_9HYPO</name>
<sequence length="283" mass="31991">MSYHKIISDIDVITIEYAGSDRLWQQLGDIFMGTPLARIQGISPDGFREWNEQRETHRMWRLFFYSAETKTLIIKFPSESHEILHHRIYGKLSFCLINNGLQRQARGMGATTHFMRQNGRLIAAGEGDSSLVVVPVSRKNRFPSVVVETGWPQFMPAVRAKVHWWFDVSQGAVRIVLLAILSDNLRNITVEKWKLSGQGNPRPGATTTRASSASLTIPVLQETVVITRAAKRKNTPAAYQVTGAPLRLEFEDVFLQTPVASQTSIVLDDEFFQLCDWMVSDAE</sequence>
<dbReference type="EMBL" id="LKCW01000230">
    <property type="protein sequence ID" value="KPM35829.1"/>
    <property type="molecule type" value="Genomic_DNA"/>
</dbReference>
<evidence type="ECO:0000313" key="2">
    <source>
        <dbReference type="Proteomes" id="UP000050424"/>
    </source>
</evidence>
<evidence type="ECO:0000313" key="1">
    <source>
        <dbReference type="EMBL" id="KPM35829.1"/>
    </source>
</evidence>
<dbReference type="AlphaFoldDB" id="A0A0P7B5Q7"/>
<dbReference type="OrthoDB" id="76567at2759"/>